<accession>A0A2A2ED28</accession>
<dbReference type="AlphaFoldDB" id="A0A2A2ED28"/>
<keyword evidence="5" id="KW-1185">Reference proteome</keyword>
<evidence type="ECO:0000256" key="2">
    <source>
        <dbReference type="SAM" id="MobiDB-lite"/>
    </source>
</evidence>
<dbReference type="EMBL" id="MVOH01000017">
    <property type="protein sequence ID" value="PAU67119.1"/>
    <property type="molecule type" value="Genomic_DNA"/>
</dbReference>
<dbReference type="Pfam" id="PF02481">
    <property type="entry name" value="DNA_processg_A"/>
    <property type="match status" value="1"/>
</dbReference>
<dbReference type="PANTHER" id="PTHR43022">
    <property type="entry name" value="PROTEIN SMF"/>
    <property type="match status" value="1"/>
</dbReference>
<feature type="region of interest" description="Disordered" evidence="2">
    <location>
        <begin position="355"/>
        <end position="377"/>
    </location>
</feature>
<dbReference type="InterPro" id="IPR003488">
    <property type="entry name" value="DprA"/>
</dbReference>
<comment type="caution">
    <text evidence="4">The sequence shown here is derived from an EMBL/GenBank/DDBJ whole genome shotgun (WGS) entry which is preliminary data.</text>
</comment>
<sequence>MTDEAHTLLGVCDDMLARCLLTHCIDDADIMMAALLKGATDAHEVLTGLVLSMDRATHTERDEGMRMLERDLALGIARWGCTLRPRSRARFSQSVERWHARLAALPTWDADMLRAWFTKDGALRVVTPTDDVWPHGLDDLDVRSDYAPPVCLWVRGDARALAACSEPLAVVGSRGMNAYGREVTATLAAQACLGGHTVISGGAMGVDAAAHWSAVHTLASLSADVCGRTVAVFAGGLDRMGPSCNGRLFEAIETNHGALISELCPDTAPLAHRFLLRNRLIAAMAGSVVVTQARLRSGALNTARWANELNRRLYAVPGDVTSPSNAGCNELIRNQQAMLLPDAHDVGECCHARHAPGGAVPPSEAPDGQGADGTASE</sequence>
<evidence type="ECO:0000313" key="5">
    <source>
        <dbReference type="Proteomes" id="UP000218399"/>
    </source>
</evidence>
<dbReference type="RefSeq" id="WP_095615559.1">
    <property type="nucleotide sequence ID" value="NZ_MVOH01000017.1"/>
</dbReference>
<comment type="similarity">
    <text evidence="1">Belongs to the DprA/Smf family.</text>
</comment>
<reference evidence="4 5" key="1">
    <citation type="journal article" date="2017" name="ISME J.">
        <title>Unveiling bifidobacterial biogeography across the mammalian branch of the tree of life.</title>
        <authorList>
            <person name="Milani C."/>
            <person name="Mangifesta M."/>
            <person name="Mancabelli L."/>
            <person name="Lugli G.A."/>
            <person name="James K."/>
            <person name="Duranti S."/>
            <person name="Turroni F."/>
            <person name="Ferrario C."/>
            <person name="Ossiprandi M.C."/>
            <person name="van Sinderen D."/>
            <person name="Ventura M."/>
        </authorList>
    </citation>
    <scope>NUCLEOTIDE SEQUENCE [LARGE SCALE GENOMIC DNA]</scope>
    <source>
        <strain evidence="5">Ham19E</strain>
    </source>
</reference>
<evidence type="ECO:0000313" key="4">
    <source>
        <dbReference type="EMBL" id="PAU67119.1"/>
    </source>
</evidence>
<dbReference type="GO" id="GO:0009294">
    <property type="term" value="P:DNA-mediated transformation"/>
    <property type="evidence" value="ECO:0007669"/>
    <property type="project" value="InterPro"/>
</dbReference>
<evidence type="ECO:0000256" key="1">
    <source>
        <dbReference type="ARBA" id="ARBA00006525"/>
    </source>
</evidence>
<dbReference type="PANTHER" id="PTHR43022:SF1">
    <property type="entry name" value="PROTEIN SMF"/>
    <property type="match status" value="1"/>
</dbReference>
<gene>
    <name evidence="4" type="ORF">B1526_1619</name>
</gene>
<feature type="domain" description="Smf/DprA SLOG" evidence="3">
    <location>
        <begin position="125"/>
        <end position="348"/>
    </location>
</feature>
<protein>
    <submittedName>
        <fullName evidence="4">DNA protecting protein DprA</fullName>
    </submittedName>
</protein>
<organism evidence="4 5">
    <name type="scientific">Bifidobacterium criceti</name>
    <dbReference type="NCBI Taxonomy" id="1960969"/>
    <lineage>
        <taxon>Bacteria</taxon>
        <taxon>Bacillati</taxon>
        <taxon>Actinomycetota</taxon>
        <taxon>Actinomycetes</taxon>
        <taxon>Bifidobacteriales</taxon>
        <taxon>Bifidobacteriaceae</taxon>
        <taxon>Bifidobacterium</taxon>
    </lineage>
</organism>
<proteinExistence type="inferred from homology"/>
<name>A0A2A2ED28_9BIFI</name>
<dbReference type="SUPFAM" id="SSF102405">
    <property type="entry name" value="MCP/YpsA-like"/>
    <property type="match status" value="1"/>
</dbReference>
<evidence type="ECO:0000259" key="3">
    <source>
        <dbReference type="Pfam" id="PF02481"/>
    </source>
</evidence>
<dbReference type="Proteomes" id="UP000218399">
    <property type="component" value="Unassembled WGS sequence"/>
</dbReference>
<dbReference type="OrthoDB" id="9785707at2"/>
<dbReference type="InterPro" id="IPR057666">
    <property type="entry name" value="DrpA_SLOG"/>
</dbReference>
<dbReference type="Gene3D" id="3.40.50.450">
    <property type="match status" value="1"/>
</dbReference>